<feature type="compositionally biased region" description="Low complexity" evidence="1">
    <location>
        <begin position="116"/>
        <end position="137"/>
    </location>
</feature>
<dbReference type="Proteomes" id="UP000243579">
    <property type="component" value="Unassembled WGS sequence"/>
</dbReference>
<evidence type="ECO:0000256" key="2">
    <source>
        <dbReference type="SAM" id="Phobius"/>
    </source>
</evidence>
<dbReference type="EMBL" id="JNBR01000401">
    <property type="protein sequence ID" value="OQR93636.1"/>
    <property type="molecule type" value="Genomic_DNA"/>
</dbReference>
<accession>A0A1V9Z6M0</accession>
<dbReference type="SUPFAM" id="SSF49870">
    <property type="entry name" value="Osmotin, thaumatin-like protein"/>
    <property type="match status" value="1"/>
</dbReference>
<feature type="compositionally biased region" description="Pro residues" evidence="1">
    <location>
        <begin position="138"/>
        <end position="155"/>
    </location>
</feature>
<feature type="region of interest" description="Disordered" evidence="1">
    <location>
        <begin position="107"/>
        <end position="184"/>
    </location>
</feature>
<organism evidence="3 4">
    <name type="scientific">Achlya hypogyna</name>
    <name type="common">Oomycete</name>
    <name type="synonym">Protoachlya hypogyna</name>
    <dbReference type="NCBI Taxonomy" id="1202772"/>
    <lineage>
        <taxon>Eukaryota</taxon>
        <taxon>Sar</taxon>
        <taxon>Stramenopiles</taxon>
        <taxon>Oomycota</taxon>
        <taxon>Saprolegniomycetes</taxon>
        <taxon>Saprolegniales</taxon>
        <taxon>Achlyaceae</taxon>
        <taxon>Achlya</taxon>
    </lineage>
</organism>
<reference evidence="3 4" key="1">
    <citation type="journal article" date="2014" name="Genome Biol. Evol.">
        <title>The secreted proteins of Achlya hypogyna and Thraustotheca clavata identify the ancestral oomycete secretome and reveal gene acquisitions by horizontal gene transfer.</title>
        <authorList>
            <person name="Misner I."/>
            <person name="Blouin N."/>
            <person name="Leonard G."/>
            <person name="Richards T.A."/>
            <person name="Lane C.E."/>
        </authorList>
    </citation>
    <scope>NUCLEOTIDE SEQUENCE [LARGE SCALE GENOMIC DNA]</scope>
    <source>
        <strain evidence="3 4">ATCC 48635</strain>
    </source>
</reference>
<dbReference type="InterPro" id="IPR037176">
    <property type="entry name" value="Osmotin/thaumatin-like_sf"/>
</dbReference>
<keyword evidence="2" id="KW-1133">Transmembrane helix</keyword>
<dbReference type="PANTHER" id="PTHR31737:SF2">
    <property type="entry name" value="PROTEIN TOS1"/>
    <property type="match status" value="1"/>
</dbReference>
<sequence>MAFDSPHTPTDTDGKRASVIVWRMTDERDYLEKDTTATTAARRRRVLVVLAGLVLVAIGVTTTLVVTSASKEATMSSGLNVVPSATTVAPAVVIEPQVVEGVNVPSVNTLPPPTDDPANATVAVTDTPAPTTLTPEPTTAPPTTTPPPTTPPPTTTTPAPTTVTPPPTTTAPPTPTPAPGVPKNAIRIQNNCRKDIELMYTLRRGKGHTTFYQPVAKDGYYDIMGDRYDGGTLRVGRSESATLFEFSHDLGKHWYDISVVPPGCGSGHTSWQDCMQFNHWRPGFNVPMKVDVQAYTNHANFRCRNLQCTHEQCPDGFLYPDDNIKNMDCPYDESFLVTVC</sequence>
<keyword evidence="4" id="KW-1185">Reference proteome</keyword>
<feature type="compositionally biased region" description="Pro residues" evidence="1">
    <location>
        <begin position="163"/>
        <end position="180"/>
    </location>
</feature>
<feature type="transmembrane region" description="Helical" evidence="2">
    <location>
        <begin position="46"/>
        <end position="66"/>
    </location>
</feature>
<comment type="caution">
    <text evidence="3">The sequence shown here is derived from an EMBL/GenBank/DDBJ whole genome shotgun (WGS) entry which is preliminary data.</text>
</comment>
<dbReference type="PRINTS" id="PR01217">
    <property type="entry name" value="PRICHEXTENSN"/>
</dbReference>
<dbReference type="STRING" id="1202772.A0A1V9Z6M0"/>
<name>A0A1V9Z6M0_ACHHY</name>
<dbReference type="PANTHER" id="PTHR31737">
    <property type="entry name" value="PROTEIN TOS1"/>
    <property type="match status" value="1"/>
</dbReference>
<keyword evidence="2" id="KW-0812">Transmembrane</keyword>
<keyword evidence="2" id="KW-0472">Membrane</keyword>
<evidence type="ECO:0000256" key="1">
    <source>
        <dbReference type="SAM" id="MobiDB-lite"/>
    </source>
</evidence>
<dbReference type="OrthoDB" id="430315at2759"/>
<evidence type="ECO:0000313" key="4">
    <source>
        <dbReference type="Proteomes" id="UP000243579"/>
    </source>
</evidence>
<proteinExistence type="predicted"/>
<dbReference type="AlphaFoldDB" id="A0A1V9Z6M0"/>
<protein>
    <submittedName>
        <fullName evidence="3">Uncharacterized protein</fullName>
    </submittedName>
</protein>
<gene>
    <name evidence="3" type="ORF">ACHHYP_02395</name>
</gene>
<evidence type="ECO:0000313" key="3">
    <source>
        <dbReference type="EMBL" id="OQR93636.1"/>
    </source>
</evidence>